<protein>
    <recommendedName>
        <fullName evidence="2">DUF3108 domain-containing protein</fullName>
    </recommendedName>
</protein>
<dbReference type="AlphaFoldDB" id="A0A0F9KNE0"/>
<dbReference type="PROSITE" id="PS51257">
    <property type="entry name" value="PROKAR_LIPOPROTEIN"/>
    <property type="match status" value="1"/>
</dbReference>
<comment type="caution">
    <text evidence="1">The sequence shown here is derived from an EMBL/GenBank/DDBJ whole genome shotgun (WGS) entry which is preliminary data.</text>
</comment>
<dbReference type="EMBL" id="LAZR01013087">
    <property type="protein sequence ID" value="KKM23623.1"/>
    <property type="molecule type" value="Genomic_DNA"/>
</dbReference>
<proteinExistence type="predicted"/>
<dbReference type="InterPro" id="IPR021457">
    <property type="entry name" value="DUF3108"/>
</dbReference>
<evidence type="ECO:0008006" key="2">
    <source>
        <dbReference type="Google" id="ProtNLM"/>
    </source>
</evidence>
<evidence type="ECO:0000313" key="1">
    <source>
        <dbReference type="EMBL" id="KKM23623.1"/>
    </source>
</evidence>
<name>A0A0F9KNE0_9ZZZZ</name>
<accession>A0A0F9KNE0</accession>
<organism evidence="1">
    <name type="scientific">marine sediment metagenome</name>
    <dbReference type="NCBI Taxonomy" id="412755"/>
    <lineage>
        <taxon>unclassified sequences</taxon>
        <taxon>metagenomes</taxon>
        <taxon>ecological metagenomes</taxon>
    </lineage>
</organism>
<dbReference type="Pfam" id="PF11306">
    <property type="entry name" value="DUF3108"/>
    <property type="match status" value="1"/>
</dbReference>
<gene>
    <name evidence="1" type="ORF">LCGC14_1613340</name>
</gene>
<sequence>MALRVGRLFVGLSLLALVVAACESETVVLSGQTVVSNTPWEAPEEARYRLMDGDEVKGSAILRIEFQDGKVSFTQEFESEEFSDEVEVVADSETMRPLSIERVVDGPEGARRWQVEYRDGSALVVQRTEDDDRRDEITVPTRSYDSWTDVFLWRTIDFREGYEATYADVLSATLAKPQVISQSLKVTGKETVEVPAGSFETWRLEIRSPDGTQRAWYADTETRPLIRYDNGSLTFELLSLR</sequence>
<reference evidence="1" key="1">
    <citation type="journal article" date="2015" name="Nature">
        <title>Complex archaea that bridge the gap between prokaryotes and eukaryotes.</title>
        <authorList>
            <person name="Spang A."/>
            <person name="Saw J.H."/>
            <person name="Jorgensen S.L."/>
            <person name="Zaremba-Niedzwiedzka K."/>
            <person name="Martijn J."/>
            <person name="Lind A.E."/>
            <person name="van Eijk R."/>
            <person name="Schleper C."/>
            <person name="Guy L."/>
            <person name="Ettema T.J."/>
        </authorList>
    </citation>
    <scope>NUCLEOTIDE SEQUENCE</scope>
</reference>